<evidence type="ECO:0000313" key="5">
    <source>
        <dbReference type="Proteomes" id="UP001521911"/>
    </source>
</evidence>
<proteinExistence type="predicted"/>
<evidence type="ECO:0000313" key="4">
    <source>
        <dbReference type="Proteomes" id="UP000031890"/>
    </source>
</evidence>
<dbReference type="EMBL" id="JAKRDF010000002">
    <property type="protein sequence ID" value="MCG7275349.1"/>
    <property type="molecule type" value="Genomic_DNA"/>
</dbReference>
<dbReference type="Proteomes" id="UP000031890">
    <property type="component" value="Chromosome"/>
</dbReference>
<dbReference type="RefSeq" id="WP_042530695.1">
    <property type="nucleotide sequence ID" value="NZ_CP010827.1"/>
</dbReference>
<organism evidence="2 4">
    <name type="scientific">Corynebacterium singulare</name>
    <dbReference type="NCBI Taxonomy" id="161899"/>
    <lineage>
        <taxon>Bacteria</taxon>
        <taxon>Bacillati</taxon>
        <taxon>Actinomycetota</taxon>
        <taxon>Actinomycetes</taxon>
        <taxon>Mycobacteriales</taxon>
        <taxon>Corynebacteriaceae</taxon>
        <taxon>Corynebacterium</taxon>
    </lineage>
</organism>
<protein>
    <submittedName>
        <fullName evidence="2">Putative bacterial sensory transduction regulator</fullName>
    </submittedName>
    <submittedName>
        <fullName evidence="3">YbjN domain-containing protein</fullName>
    </submittedName>
</protein>
<dbReference type="Proteomes" id="UP001521911">
    <property type="component" value="Unassembled WGS sequence"/>
</dbReference>
<evidence type="ECO:0000313" key="3">
    <source>
        <dbReference type="EMBL" id="MCG7275349.1"/>
    </source>
</evidence>
<reference evidence="2 4" key="1">
    <citation type="journal article" date="2015" name="Genome Announc.">
        <title>Complete Genome Sequence and Annotation of Corynebacterium singulare DSM 44357, Isolated from a Human Semen Specimen.</title>
        <authorList>
            <person name="Merten M."/>
            <person name="Brinkrolf K."/>
            <person name="Albersmeier A."/>
            <person name="Kutter Y."/>
            <person name="Ruckert C."/>
            <person name="Tauch A."/>
        </authorList>
    </citation>
    <scope>NUCLEOTIDE SEQUENCE [LARGE SCALE GENOMIC DNA]</scope>
    <source>
        <strain evidence="2">IBS B52218</strain>
    </source>
</reference>
<reference evidence="3 5" key="2">
    <citation type="submission" date="2022-02" db="EMBL/GenBank/DDBJ databases">
        <title>Uncovering new skin microbiome diversity through culturing and metagenomics.</title>
        <authorList>
            <person name="Conlan S."/>
            <person name="Deming C."/>
            <person name="Nisc Comparative Sequencing Program N."/>
            <person name="Segre J.A."/>
        </authorList>
    </citation>
    <scope>NUCLEOTIDE SEQUENCE [LARGE SCALE GENOMIC DNA]</scope>
    <source>
        <strain evidence="3 5">ACRQV</strain>
    </source>
</reference>
<dbReference type="CDD" id="cd17511">
    <property type="entry name" value="YbjN_AmyR-like"/>
    <property type="match status" value="1"/>
</dbReference>
<dbReference type="InterPro" id="IPR019660">
    <property type="entry name" value="Put_sensory_transdc_reg_YbjN"/>
</dbReference>
<dbReference type="KEGG" id="csx:CSING_06510"/>
<sequence length="171" mass="19194">MTDATNQQEAQQRELLPDTPVEDVTLERIAEIFDSEGLEYRIEEQKTQDSGTVTLLRTGFSNAAIAFQLIGSSLIVDSVWRGSVPASEGPALLMHINSWNQDHFTPTFRFFEAPDNALAVSGARELDTTHGASRNQLGAFVMSTLDAILQSFEWIEQQYPQLVTWKEHNHD</sequence>
<feature type="compositionally biased region" description="Polar residues" evidence="1">
    <location>
        <begin position="1"/>
        <end position="10"/>
    </location>
</feature>
<dbReference type="EMBL" id="CP010827">
    <property type="protein sequence ID" value="AJI78834.1"/>
    <property type="molecule type" value="Genomic_DNA"/>
</dbReference>
<dbReference type="OrthoDB" id="3255720at2"/>
<keyword evidence="5" id="KW-1185">Reference proteome</keyword>
<gene>
    <name evidence="2" type="ORF">CSING_06510</name>
    <name evidence="3" type="ORF">MHK08_02495</name>
</gene>
<evidence type="ECO:0000313" key="2">
    <source>
        <dbReference type="EMBL" id="AJI78834.1"/>
    </source>
</evidence>
<feature type="region of interest" description="Disordered" evidence="1">
    <location>
        <begin position="1"/>
        <end position="20"/>
    </location>
</feature>
<evidence type="ECO:0000256" key="1">
    <source>
        <dbReference type="SAM" id="MobiDB-lite"/>
    </source>
</evidence>
<dbReference type="HOGENOM" id="CLU_108795_1_1_11"/>
<dbReference type="Pfam" id="PF10722">
    <property type="entry name" value="YbjN"/>
    <property type="match status" value="1"/>
</dbReference>
<name>A0A0B6F0T1_9CORY</name>
<accession>A0A0B6F0T1</accession>
<dbReference type="STRING" id="161899.CSING_06510"/>
<dbReference type="AlphaFoldDB" id="A0A0B6F0T1"/>